<comment type="caution">
    <text evidence="1">The sequence shown here is derived from an EMBL/GenBank/DDBJ whole genome shotgun (WGS) entry which is preliminary data.</text>
</comment>
<dbReference type="EMBL" id="DXFW01000020">
    <property type="protein sequence ID" value="HIX05901.1"/>
    <property type="molecule type" value="Genomic_DNA"/>
</dbReference>
<proteinExistence type="predicted"/>
<reference evidence="1" key="1">
    <citation type="journal article" date="2021" name="PeerJ">
        <title>Extensive microbial diversity within the chicken gut microbiome revealed by metagenomics and culture.</title>
        <authorList>
            <person name="Gilroy R."/>
            <person name="Ravi A."/>
            <person name="Getino M."/>
            <person name="Pursley I."/>
            <person name="Horton D.L."/>
            <person name="Alikhan N.F."/>
            <person name="Baker D."/>
            <person name="Gharbi K."/>
            <person name="Hall N."/>
            <person name="Watson M."/>
            <person name="Adriaenssens E.M."/>
            <person name="Foster-Nyarko E."/>
            <person name="Jarju S."/>
            <person name="Secka A."/>
            <person name="Antonio M."/>
            <person name="Oren A."/>
            <person name="Chaudhuri R.R."/>
            <person name="La Ragione R."/>
            <person name="Hildebrand F."/>
            <person name="Pallen M.J."/>
        </authorList>
    </citation>
    <scope>NUCLEOTIDE SEQUENCE</scope>
    <source>
        <strain evidence="1">2239</strain>
    </source>
</reference>
<protein>
    <submittedName>
        <fullName evidence="1">Uncharacterized protein</fullName>
    </submittedName>
</protein>
<sequence>MARFAVPAQPSRSVLCVDRLLGVDMTNDPGNVAKEQSPCGDNMIRDVPGKVRKCMGYQRIATLSGAVHGCHFFKNEALVHAGGSLFCTSRDWKAEPRKVYEGMADAASRSWLLNGRLFIADGKELLVYDGETVQPAANLAKVPLFTIARPPAGGGVQYEPLNLLQPRFTERFAGTEADTVYALSFSGLDETPVTVRLLEKTGEWQEMTEGEDFTVDREAGQITFETAPGKSPVTGEDNVEITAARTVTGYADRVNKCDVGALFGVGGAADRLFLSGNPDLPNYDWFSGQNDAAYWPDTGYSVLGSGAGAVMGYSVIDNYLAAHKDAGETERNVILRRGDLVDDEPAFPIVNTLQGPGAAAKGSFAYLASEPVFLTALGIYAITPSDISGERYSQNRSYYLNGALTRETGLAAATAAVHRDLYWLCLGGKAYILDGMQDLGLRSGEPYSTRQYACFYRTDLPAVSIWSDGDELFFGDGKGGVFRFYSDPTLPESYNDDGAAIRAVWETPDLGGKLFYKNKSFCRFAVQLTPAAATSVSVWAQKRGSWRLVCREERRARYLSYRRWCYSKFTYSNDSTTKTLHGKLRIKRVDKARFRFENTELNEPFGLMAWALEFSESGNYKG</sequence>
<dbReference type="AlphaFoldDB" id="A0A9D1V4D3"/>
<accession>A0A9D1V4D3</accession>
<name>A0A9D1V4D3_9FIRM</name>
<dbReference type="Proteomes" id="UP000824193">
    <property type="component" value="Unassembled WGS sequence"/>
</dbReference>
<evidence type="ECO:0000313" key="2">
    <source>
        <dbReference type="Proteomes" id="UP000824193"/>
    </source>
</evidence>
<reference evidence="1" key="2">
    <citation type="submission" date="2021-04" db="EMBL/GenBank/DDBJ databases">
        <authorList>
            <person name="Gilroy R."/>
        </authorList>
    </citation>
    <scope>NUCLEOTIDE SEQUENCE</scope>
    <source>
        <strain evidence="1">2239</strain>
    </source>
</reference>
<gene>
    <name evidence="1" type="ORF">H9865_07360</name>
</gene>
<organism evidence="1 2">
    <name type="scientific">Candidatus Allofournierella pullicola</name>
    <dbReference type="NCBI Taxonomy" id="2838596"/>
    <lineage>
        <taxon>Bacteria</taxon>
        <taxon>Bacillati</taxon>
        <taxon>Bacillota</taxon>
        <taxon>Clostridia</taxon>
        <taxon>Eubacteriales</taxon>
        <taxon>Oscillospiraceae</taxon>
        <taxon>Allofournierella</taxon>
    </lineage>
</organism>
<evidence type="ECO:0000313" key="1">
    <source>
        <dbReference type="EMBL" id="HIX05901.1"/>
    </source>
</evidence>